<evidence type="ECO:0000256" key="7">
    <source>
        <dbReference type="SAM" id="Phobius"/>
    </source>
</evidence>
<evidence type="ECO:0000256" key="3">
    <source>
        <dbReference type="ARBA" id="ARBA00022679"/>
    </source>
</evidence>
<reference evidence="9" key="2">
    <citation type="journal article" date="2021" name="PeerJ">
        <title>Extensive microbial diversity within the chicken gut microbiome revealed by metagenomics and culture.</title>
        <authorList>
            <person name="Gilroy R."/>
            <person name="Ravi A."/>
            <person name="Getino M."/>
            <person name="Pursley I."/>
            <person name="Horton D.L."/>
            <person name="Alikhan N.F."/>
            <person name="Baker D."/>
            <person name="Gharbi K."/>
            <person name="Hall N."/>
            <person name="Watson M."/>
            <person name="Adriaenssens E.M."/>
            <person name="Foster-Nyarko E."/>
            <person name="Jarju S."/>
            <person name="Secka A."/>
            <person name="Antonio M."/>
            <person name="Oren A."/>
            <person name="Chaudhuri R.R."/>
            <person name="La Ragione R."/>
            <person name="Hildebrand F."/>
            <person name="Pallen M.J."/>
        </authorList>
    </citation>
    <scope>NUCLEOTIDE SEQUENCE</scope>
    <source>
        <strain evidence="9">21143</strain>
    </source>
</reference>
<sequence>MLNSYSSTRNYPYYKLIVLFADLLVVNSLYWALYALSDCLSWHILDLTDPHYWIAVNVFYIICYKLAGVVLFNRIVRAENVLARVVRVVVDHFLIIAFLSYMNMTLSRSWKIMAIYYVLLFVFLSLERLFLRRVVQNLRIRRRDIVNVVIVGDGDNLKEIAEKMQVPFMGYNLIGVFSDKELVGFPAGVIKLGNVADALPWLGDHKNIGEVYCGLTSNRANDILPIINYCEGNLIRFYSVPNLRNYLKRNMVMETFDDVVVLAIRREPLSSPGKRFEKRLFDIIISGLFLCTIYPFIYIFVGIAIKLSSKGPVYFKQKRNGLDGKVFECIKFRSMKVNAQSDTLQATKDDPRKTKVGDFLRRTNLDELPQFINVFKGDMSLVGPRPHMLKHNEEYARLIDRYMVRHFVKPGITGWAQVNGFRGETKELTEMAGRVQADIWYIEHWNFWLDIRIMFKTVTNMIHGEEKAY</sequence>
<feature type="transmembrane region" description="Helical" evidence="7">
    <location>
        <begin position="12"/>
        <end position="32"/>
    </location>
</feature>
<feature type="transmembrane region" description="Helical" evidence="7">
    <location>
        <begin position="280"/>
        <end position="305"/>
    </location>
</feature>
<dbReference type="NCBIfam" id="TIGR03025">
    <property type="entry name" value="EPS_sugtrans"/>
    <property type="match status" value="1"/>
</dbReference>
<reference evidence="9" key="1">
    <citation type="submission" date="2020-10" db="EMBL/GenBank/DDBJ databases">
        <authorList>
            <person name="Gilroy R."/>
        </authorList>
    </citation>
    <scope>NUCLEOTIDE SEQUENCE</scope>
    <source>
        <strain evidence="9">21143</strain>
    </source>
</reference>
<feature type="transmembrane region" description="Helical" evidence="7">
    <location>
        <begin position="52"/>
        <end position="73"/>
    </location>
</feature>
<accession>A0A9D1KED7</accession>
<comment type="subcellular location">
    <subcellularLocation>
        <location evidence="1">Membrane</location>
        <topology evidence="1">Multi-pass membrane protein</topology>
    </subcellularLocation>
</comment>
<name>A0A9D1KED7_9BACT</name>
<proteinExistence type="inferred from homology"/>
<dbReference type="PANTHER" id="PTHR30576">
    <property type="entry name" value="COLANIC BIOSYNTHESIS UDP-GLUCOSE LIPID CARRIER TRANSFERASE"/>
    <property type="match status" value="1"/>
</dbReference>
<feature type="domain" description="Bacterial sugar transferase" evidence="8">
    <location>
        <begin position="278"/>
        <end position="462"/>
    </location>
</feature>
<feature type="transmembrane region" description="Helical" evidence="7">
    <location>
        <begin position="114"/>
        <end position="131"/>
    </location>
</feature>
<dbReference type="AlphaFoldDB" id="A0A9D1KED7"/>
<dbReference type="GO" id="GO:0016020">
    <property type="term" value="C:membrane"/>
    <property type="evidence" value="ECO:0007669"/>
    <property type="project" value="UniProtKB-SubCell"/>
</dbReference>
<organism evidence="9 10">
    <name type="scientific">Candidatus Caccoplasma intestinavium</name>
    <dbReference type="NCBI Taxonomy" id="2840716"/>
    <lineage>
        <taxon>Bacteria</taxon>
        <taxon>Pseudomonadati</taxon>
        <taxon>Bacteroidota</taxon>
        <taxon>Bacteroidia</taxon>
        <taxon>Bacteroidales</taxon>
        <taxon>Bacteroidaceae</taxon>
        <taxon>Bacteroidaceae incertae sedis</taxon>
        <taxon>Candidatus Caccoplasma</taxon>
    </lineage>
</organism>
<evidence type="ECO:0000256" key="2">
    <source>
        <dbReference type="ARBA" id="ARBA00006464"/>
    </source>
</evidence>
<gene>
    <name evidence="9" type="ORF">IAD06_08835</name>
</gene>
<dbReference type="EC" id="2.7.8.31" evidence="9"/>
<comment type="caution">
    <text evidence="9">The sequence shown here is derived from an EMBL/GenBank/DDBJ whole genome shotgun (WGS) entry which is preliminary data.</text>
</comment>
<evidence type="ECO:0000313" key="10">
    <source>
        <dbReference type="Proteomes" id="UP000886722"/>
    </source>
</evidence>
<evidence type="ECO:0000313" key="9">
    <source>
        <dbReference type="EMBL" id="HIT40121.1"/>
    </source>
</evidence>
<dbReference type="PANTHER" id="PTHR30576:SF0">
    <property type="entry name" value="UNDECAPRENYL-PHOSPHATE N-ACETYLGALACTOSAMINYL 1-PHOSPHATE TRANSFERASE-RELATED"/>
    <property type="match status" value="1"/>
</dbReference>
<keyword evidence="6 7" id="KW-0472">Membrane</keyword>
<feature type="transmembrane region" description="Helical" evidence="7">
    <location>
        <begin position="85"/>
        <end position="102"/>
    </location>
</feature>
<evidence type="ECO:0000259" key="8">
    <source>
        <dbReference type="Pfam" id="PF02397"/>
    </source>
</evidence>
<evidence type="ECO:0000256" key="6">
    <source>
        <dbReference type="ARBA" id="ARBA00023136"/>
    </source>
</evidence>
<dbReference type="GO" id="GO:0089702">
    <property type="term" value="F:undecaprenyl-phosphate glucose phosphotransferase activity"/>
    <property type="evidence" value="ECO:0007669"/>
    <property type="project" value="UniProtKB-EC"/>
</dbReference>
<dbReference type="Pfam" id="PF13727">
    <property type="entry name" value="CoA_binding_3"/>
    <property type="match status" value="1"/>
</dbReference>
<dbReference type="InterPro" id="IPR017473">
    <property type="entry name" value="Undecaprenyl-P_gluc_Ptfrase"/>
</dbReference>
<keyword evidence="5 7" id="KW-1133">Transmembrane helix</keyword>
<evidence type="ECO:0000256" key="4">
    <source>
        <dbReference type="ARBA" id="ARBA00022692"/>
    </source>
</evidence>
<protein>
    <submittedName>
        <fullName evidence="9">Undecaprenyl-phosphate glucose phosphotransferase</fullName>
        <ecNumber evidence="9">2.7.8.31</ecNumber>
    </submittedName>
</protein>
<dbReference type="EMBL" id="DVKT01000066">
    <property type="protein sequence ID" value="HIT40121.1"/>
    <property type="molecule type" value="Genomic_DNA"/>
</dbReference>
<evidence type="ECO:0000256" key="1">
    <source>
        <dbReference type="ARBA" id="ARBA00004141"/>
    </source>
</evidence>
<dbReference type="Pfam" id="PF02397">
    <property type="entry name" value="Bac_transf"/>
    <property type="match status" value="1"/>
</dbReference>
<dbReference type="Proteomes" id="UP000886722">
    <property type="component" value="Unassembled WGS sequence"/>
</dbReference>
<dbReference type="InterPro" id="IPR017475">
    <property type="entry name" value="EPS_sugar_tfrase"/>
</dbReference>
<comment type="similarity">
    <text evidence="2">Belongs to the bacterial sugar transferase family.</text>
</comment>
<keyword evidence="3 9" id="KW-0808">Transferase</keyword>
<keyword evidence="4 7" id="KW-0812">Transmembrane</keyword>
<dbReference type="Gene3D" id="3.40.50.720">
    <property type="entry name" value="NAD(P)-binding Rossmann-like Domain"/>
    <property type="match status" value="1"/>
</dbReference>
<dbReference type="InterPro" id="IPR003362">
    <property type="entry name" value="Bact_transf"/>
</dbReference>
<dbReference type="NCBIfam" id="TIGR03023">
    <property type="entry name" value="WcaJ_sugtrans"/>
    <property type="match status" value="1"/>
</dbReference>
<evidence type="ECO:0000256" key="5">
    <source>
        <dbReference type="ARBA" id="ARBA00022989"/>
    </source>
</evidence>